<feature type="signal peptide" evidence="2">
    <location>
        <begin position="1"/>
        <end position="19"/>
    </location>
</feature>
<feature type="region of interest" description="Disordered" evidence="1">
    <location>
        <begin position="127"/>
        <end position="152"/>
    </location>
</feature>
<feature type="non-terminal residue" evidence="3">
    <location>
        <position position="152"/>
    </location>
</feature>
<feature type="compositionally biased region" description="Pro residues" evidence="1">
    <location>
        <begin position="130"/>
        <end position="140"/>
    </location>
</feature>
<organism evidence="3 4">
    <name type="scientific">Rhizophlyctis rosea</name>
    <dbReference type="NCBI Taxonomy" id="64517"/>
    <lineage>
        <taxon>Eukaryota</taxon>
        <taxon>Fungi</taxon>
        <taxon>Fungi incertae sedis</taxon>
        <taxon>Chytridiomycota</taxon>
        <taxon>Chytridiomycota incertae sedis</taxon>
        <taxon>Chytridiomycetes</taxon>
        <taxon>Rhizophlyctidales</taxon>
        <taxon>Rhizophlyctidaceae</taxon>
        <taxon>Rhizophlyctis</taxon>
    </lineage>
</organism>
<dbReference type="Proteomes" id="UP001212841">
    <property type="component" value="Unassembled WGS sequence"/>
</dbReference>
<evidence type="ECO:0000313" key="4">
    <source>
        <dbReference type="Proteomes" id="UP001212841"/>
    </source>
</evidence>
<dbReference type="EMBL" id="JADGJD010000959">
    <property type="protein sequence ID" value="KAJ3047445.1"/>
    <property type="molecule type" value="Genomic_DNA"/>
</dbReference>
<reference evidence="3" key="1">
    <citation type="submission" date="2020-05" db="EMBL/GenBank/DDBJ databases">
        <title>Phylogenomic resolution of chytrid fungi.</title>
        <authorList>
            <person name="Stajich J.E."/>
            <person name="Amses K."/>
            <person name="Simmons R."/>
            <person name="Seto K."/>
            <person name="Myers J."/>
            <person name="Bonds A."/>
            <person name="Quandt C.A."/>
            <person name="Barry K."/>
            <person name="Liu P."/>
            <person name="Grigoriev I."/>
            <person name="Longcore J.E."/>
            <person name="James T.Y."/>
        </authorList>
    </citation>
    <scope>NUCLEOTIDE SEQUENCE</scope>
    <source>
        <strain evidence="3">JEL0318</strain>
    </source>
</reference>
<dbReference type="InterPro" id="IPR001087">
    <property type="entry name" value="GDSL"/>
</dbReference>
<keyword evidence="4" id="KW-1185">Reference proteome</keyword>
<dbReference type="SUPFAM" id="SSF52266">
    <property type="entry name" value="SGNH hydrolase"/>
    <property type="match status" value="1"/>
</dbReference>
<feature type="chain" id="PRO_5042110443" evidence="2">
    <location>
        <begin position="20"/>
        <end position="152"/>
    </location>
</feature>
<sequence>MLPHTLILLLGFLIPGNLSLPHKTGTRPNPFPQKYSHVVAFGDSWTDTGNTYKLTNGTWPLVPPYHQGRFSDGPVWSEYLAKALKARLINQAYGGATTNSSLVQGYTGANSTIPVPSVSTQLTTHLALPNLPPPSAPRPGQPAGRAREAHGG</sequence>
<name>A0AAD5S8Z3_9FUNG</name>
<proteinExistence type="predicted"/>
<dbReference type="Gene3D" id="3.40.50.1110">
    <property type="entry name" value="SGNH hydrolase"/>
    <property type="match status" value="1"/>
</dbReference>
<dbReference type="AlphaFoldDB" id="A0AAD5S8Z3"/>
<keyword evidence="2" id="KW-0732">Signal</keyword>
<gene>
    <name evidence="3" type="ORF">HK097_011526</name>
</gene>
<dbReference type="Pfam" id="PF00657">
    <property type="entry name" value="Lipase_GDSL"/>
    <property type="match status" value="1"/>
</dbReference>
<dbReference type="InterPro" id="IPR036514">
    <property type="entry name" value="SGNH_hydro_sf"/>
</dbReference>
<comment type="caution">
    <text evidence="3">The sequence shown here is derived from an EMBL/GenBank/DDBJ whole genome shotgun (WGS) entry which is preliminary data.</text>
</comment>
<protein>
    <submittedName>
        <fullName evidence="3">Uncharacterized protein</fullName>
    </submittedName>
</protein>
<evidence type="ECO:0000313" key="3">
    <source>
        <dbReference type="EMBL" id="KAJ3047445.1"/>
    </source>
</evidence>
<evidence type="ECO:0000256" key="2">
    <source>
        <dbReference type="SAM" id="SignalP"/>
    </source>
</evidence>
<accession>A0AAD5S8Z3</accession>
<dbReference type="GO" id="GO:0016788">
    <property type="term" value="F:hydrolase activity, acting on ester bonds"/>
    <property type="evidence" value="ECO:0007669"/>
    <property type="project" value="InterPro"/>
</dbReference>
<evidence type="ECO:0000256" key="1">
    <source>
        <dbReference type="SAM" id="MobiDB-lite"/>
    </source>
</evidence>